<reference evidence="3 4" key="1">
    <citation type="submission" date="2015-09" db="EMBL/GenBank/DDBJ databases">
        <authorList>
            <consortium name="Pathogen Informatics"/>
        </authorList>
    </citation>
    <scope>NUCLEOTIDE SEQUENCE [LARGE SCALE GENOMIC DNA]</scope>
    <source>
        <strain evidence="3 4">2789STDY5834885</strain>
    </source>
</reference>
<organism evidence="3 4">
    <name type="scientific">Fusicatenibacter saccharivorans</name>
    <dbReference type="NCBI Taxonomy" id="1150298"/>
    <lineage>
        <taxon>Bacteria</taxon>
        <taxon>Bacillati</taxon>
        <taxon>Bacillota</taxon>
        <taxon>Clostridia</taxon>
        <taxon>Lachnospirales</taxon>
        <taxon>Lachnospiraceae</taxon>
        <taxon>Fusicatenibacter</taxon>
    </lineage>
</organism>
<dbReference type="InterPro" id="IPR052934">
    <property type="entry name" value="Methyl-DNA_Rec/Restrict_Enz"/>
</dbReference>
<dbReference type="InterPro" id="IPR027417">
    <property type="entry name" value="P-loop_NTPase"/>
</dbReference>
<protein>
    <submittedName>
        <fullName evidence="3">5-methylcytosine-specific restriction enzyme B</fullName>
        <ecNumber evidence="3">3.1.21.-</ecNumber>
    </submittedName>
</protein>
<dbReference type="Proteomes" id="UP000095709">
    <property type="component" value="Unassembled WGS sequence"/>
</dbReference>
<evidence type="ECO:0000313" key="4">
    <source>
        <dbReference type="Proteomes" id="UP000095709"/>
    </source>
</evidence>
<dbReference type="GO" id="GO:0005524">
    <property type="term" value="F:ATP binding"/>
    <property type="evidence" value="ECO:0007669"/>
    <property type="project" value="InterPro"/>
</dbReference>
<sequence length="496" mass="58161">MSKSAAENQLKEIFDVNKINIEDEDWETNLRAYNFKIERQRFKVLSDNGISERNLLKLKGGEFDCDYVIIYNTIKTKTKYAKRDGWILEEKKWFQNLGDDVKKPSQMYAKVGEERQLDKEDFTKRLREIIENIPGKDILKMDNKQNDFGDLYNLVENGATQIILTGAPGTGKTRLAKEVAKEFAKNNKKHLKENDPNSDDQKKDDSNSDYQLVQFHPSYDYTDFVEGLRPVEDANGKVEFRKLDGIFKKFCRKVAERNESDKNQDKYFFIVDEINRADLSKVFGELVFCLESDKRGKQNSVQTQYANLRTYDPEDGSYYSKEKKDVFKDGFYIPKNVIVIGTMNDIDRSVESMDFALRRRFIWKEIDVEKTEENLANIINKMLPESKAEFDFSKIARYINFVNDKIKYHQGLNKHYYISQGQFANVPGIEKYNDAEELIKKVWKLRLKSLLYEYVRGEGNEEEFVNACDADDWCKNQCSKENSDNKEDNALQEEQK</sequence>
<dbReference type="PANTHER" id="PTHR37291">
    <property type="entry name" value="5-METHYLCYTOSINE-SPECIFIC RESTRICTION ENZYME B"/>
    <property type="match status" value="1"/>
</dbReference>
<dbReference type="InterPro" id="IPR011704">
    <property type="entry name" value="ATPase_dyneun-rel_AAA"/>
</dbReference>
<dbReference type="GO" id="GO:0016887">
    <property type="term" value="F:ATP hydrolysis activity"/>
    <property type="evidence" value="ECO:0007669"/>
    <property type="project" value="InterPro"/>
</dbReference>
<dbReference type="Gene3D" id="3.40.50.300">
    <property type="entry name" value="P-loop containing nucleotide triphosphate hydrolases"/>
    <property type="match status" value="1"/>
</dbReference>
<dbReference type="SMART" id="SM00382">
    <property type="entry name" value="AAA"/>
    <property type="match status" value="1"/>
</dbReference>
<dbReference type="PANTHER" id="PTHR37291:SF1">
    <property type="entry name" value="TYPE IV METHYL-DIRECTED RESTRICTION ENZYME ECOKMCRB SUBUNIT"/>
    <property type="match status" value="1"/>
</dbReference>
<evidence type="ECO:0000313" key="3">
    <source>
        <dbReference type="EMBL" id="CUP76455.1"/>
    </source>
</evidence>
<accession>A0A174QZX5</accession>
<dbReference type="AlphaFoldDB" id="A0A174QZX5"/>
<feature type="compositionally biased region" description="Basic and acidic residues" evidence="1">
    <location>
        <begin position="192"/>
        <end position="206"/>
    </location>
</feature>
<dbReference type="Pfam" id="PF07728">
    <property type="entry name" value="AAA_5"/>
    <property type="match status" value="1"/>
</dbReference>
<gene>
    <name evidence="3" type="primary">mcrB</name>
    <name evidence="3" type="ORF">ERS852498_02765</name>
</gene>
<proteinExistence type="predicted"/>
<evidence type="ECO:0000256" key="1">
    <source>
        <dbReference type="SAM" id="MobiDB-lite"/>
    </source>
</evidence>
<dbReference type="EC" id="3.1.21.-" evidence="3"/>
<feature type="region of interest" description="Disordered" evidence="1">
    <location>
        <begin position="185"/>
        <end position="207"/>
    </location>
</feature>
<name>A0A174QZX5_9FIRM</name>
<dbReference type="InterPro" id="IPR003593">
    <property type="entry name" value="AAA+_ATPase"/>
</dbReference>
<evidence type="ECO:0000259" key="2">
    <source>
        <dbReference type="SMART" id="SM00382"/>
    </source>
</evidence>
<keyword evidence="3" id="KW-0378">Hydrolase</keyword>
<dbReference type="EMBL" id="CZAL01000016">
    <property type="protein sequence ID" value="CUP76455.1"/>
    <property type="molecule type" value="Genomic_DNA"/>
</dbReference>
<dbReference type="SUPFAM" id="SSF52540">
    <property type="entry name" value="P-loop containing nucleoside triphosphate hydrolases"/>
    <property type="match status" value="1"/>
</dbReference>
<feature type="domain" description="AAA+ ATPase" evidence="2">
    <location>
        <begin position="158"/>
        <end position="367"/>
    </location>
</feature>